<dbReference type="InterPro" id="IPR050799">
    <property type="entry name" value="ZIP_Transporter"/>
</dbReference>
<evidence type="ECO:0000256" key="8">
    <source>
        <dbReference type="SAM" id="SignalP"/>
    </source>
</evidence>
<accession>A0A1W0X2F2</accession>
<dbReference type="GO" id="GO:0140410">
    <property type="term" value="F:monoatomic cation:bicarbonate symporter activity"/>
    <property type="evidence" value="ECO:0007669"/>
    <property type="project" value="TreeGrafter"/>
</dbReference>
<feature type="transmembrane region" description="Helical" evidence="7">
    <location>
        <begin position="645"/>
        <end position="663"/>
    </location>
</feature>
<feature type="signal peptide" evidence="8">
    <location>
        <begin position="1"/>
        <end position="33"/>
    </location>
</feature>
<evidence type="ECO:0000256" key="1">
    <source>
        <dbReference type="ARBA" id="ARBA00004141"/>
    </source>
</evidence>
<sequence>MGNSSSSSSLSSYRCSLLLGIGVICCRLHSASGASLSLQDEIYTEVAKSFDRQLIRVLPDFQTIIDHVVGRLQCGGTNLDPKVPGCQKAKCLQADVLFEQAGYRPGTEVLTPKTFAAVAVPFLSFVLNPGSACRNESVCLSFRTEKRSSCWTEQLLRNRTGLREEDLDILIANLTSHYVFNSSIELTNQEISAPGIFARLKIPVGGILFSNKVPDLAALLVSKIFYGFPVVRTKSTEAAVSFDDARAGNLTSHPIPEQIISSLFDLSIDTGSALSIDRLRDIARKLNIGTKAEHVHPTSHINRRRKRSLGQSVVSTAFNKTCLSLDALRNAYDLSGKKSLTQHEFERFCPALIHQTFFDACEPGPVRKEVGSVISNAEKYGYGTVAVVIVSLISVVGILFIPLFKRSIYEYALQGFIALGVGTLSGDALLHLLPEAFSVHSHESPQDQEVKSPAADINLWRSVSCLGAIYAFFLWEICLHSFIHHRSKRNKDRPAEEAQHHQHSHVPDPSTFLTARAKSGGTVKDVEMEDCSKQDVDKNHPPALITEGTFMGMAPLAWMILLGDSLHNFGDGLTIAAAFSIDVSSGISTTIAIFCHEVPHELGDFAILLSTGMSFRKAMALNFLTAIACLSGFYIGIPIAQDEDARHWIFTVAAGMFLYVALTDMLPELKNGAKNALTVVVQNVGLLAGFAIMLLIAIFEDSIKV</sequence>
<evidence type="ECO:0000256" key="3">
    <source>
        <dbReference type="ARBA" id="ARBA00022692"/>
    </source>
</evidence>
<evidence type="ECO:0000313" key="9">
    <source>
        <dbReference type="EMBL" id="OQV21611.1"/>
    </source>
</evidence>
<evidence type="ECO:0000256" key="4">
    <source>
        <dbReference type="ARBA" id="ARBA00022989"/>
    </source>
</evidence>
<evidence type="ECO:0000256" key="5">
    <source>
        <dbReference type="ARBA" id="ARBA00023136"/>
    </source>
</evidence>
<organism evidence="9 10">
    <name type="scientific">Hypsibius exemplaris</name>
    <name type="common">Freshwater tardigrade</name>
    <dbReference type="NCBI Taxonomy" id="2072580"/>
    <lineage>
        <taxon>Eukaryota</taxon>
        <taxon>Metazoa</taxon>
        <taxon>Ecdysozoa</taxon>
        <taxon>Tardigrada</taxon>
        <taxon>Eutardigrada</taxon>
        <taxon>Parachela</taxon>
        <taxon>Hypsibioidea</taxon>
        <taxon>Hypsibiidae</taxon>
        <taxon>Hypsibius</taxon>
    </lineage>
</organism>
<evidence type="ECO:0000256" key="6">
    <source>
        <dbReference type="SAM" id="MobiDB-lite"/>
    </source>
</evidence>
<feature type="transmembrane region" description="Helical" evidence="7">
    <location>
        <begin position="459"/>
        <end position="483"/>
    </location>
</feature>
<reference evidence="10" key="1">
    <citation type="submission" date="2017-01" db="EMBL/GenBank/DDBJ databases">
        <title>Comparative genomics of anhydrobiosis in the tardigrade Hypsibius dujardini.</title>
        <authorList>
            <person name="Yoshida Y."/>
            <person name="Koutsovoulos G."/>
            <person name="Laetsch D."/>
            <person name="Stevens L."/>
            <person name="Kumar S."/>
            <person name="Horikawa D."/>
            <person name="Ishino K."/>
            <person name="Komine S."/>
            <person name="Tomita M."/>
            <person name="Blaxter M."/>
            <person name="Arakawa K."/>
        </authorList>
    </citation>
    <scope>NUCLEOTIDE SEQUENCE [LARGE SCALE GENOMIC DNA]</scope>
    <source>
        <strain evidence="10">Z151</strain>
    </source>
</reference>
<keyword evidence="5 7" id="KW-0472">Membrane</keyword>
<evidence type="ECO:0000256" key="7">
    <source>
        <dbReference type="SAM" id="Phobius"/>
    </source>
</evidence>
<dbReference type="GO" id="GO:0030003">
    <property type="term" value="P:intracellular monoatomic cation homeostasis"/>
    <property type="evidence" value="ECO:0007669"/>
    <property type="project" value="TreeGrafter"/>
</dbReference>
<comment type="caution">
    <text evidence="9">The sequence shown here is derived from an EMBL/GenBank/DDBJ whole genome shotgun (WGS) entry which is preliminary data.</text>
</comment>
<feature type="region of interest" description="Disordered" evidence="6">
    <location>
        <begin position="490"/>
        <end position="511"/>
    </location>
</feature>
<proteinExistence type="inferred from homology"/>
<keyword evidence="4 7" id="KW-1133">Transmembrane helix</keyword>
<dbReference type="AlphaFoldDB" id="A0A1W0X2F2"/>
<dbReference type="PANTHER" id="PTHR12191:SF37">
    <property type="entry name" value="ZINC TRANSPORTER FOI"/>
    <property type="match status" value="1"/>
</dbReference>
<evidence type="ECO:0000313" key="10">
    <source>
        <dbReference type="Proteomes" id="UP000192578"/>
    </source>
</evidence>
<dbReference type="OrthoDB" id="200954at2759"/>
<dbReference type="EMBL" id="MTYJ01000022">
    <property type="protein sequence ID" value="OQV21611.1"/>
    <property type="molecule type" value="Genomic_DNA"/>
</dbReference>
<feature type="transmembrane region" description="Helical" evidence="7">
    <location>
        <begin position="619"/>
        <end position="639"/>
    </location>
</feature>
<feature type="transmembrane region" description="Helical" evidence="7">
    <location>
        <begin position="380"/>
        <end position="404"/>
    </location>
</feature>
<dbReference type="GO" id="GO:0005385">
    <property type="term" value="F:zinc ion transmembrane transporter activity"/>
    <property type="evidence" value="ECO:0007669"/>
    <property type="project" value="TreeGrafter"/>
</dbReference>
<feature type="chain" id="PRO_5012574096" evidence="8">
    <location>
        <begin position="34"/>
        <end position="705"/>
    </location>
</feature>
<dbReference type="PANTHER" id="PTHR12191">
    <property type="entry name" value="SOLUTE CARRIER FAMILY 39"/>
    <property type="match status" value="1"/>
</dbReference>
<keyword evidence="8" id="KW-0732">Signal</keyword>
<comment type="similarity">
    <text evidence="2">Belongs to the ZIP transporter (TC 2.A.5) family.</text>
</comment>
<feature type="transmembrane region" description="Helical" evidence="7">
    <location>
        <begin position="675"/>
        <end position="699"/>
    </location>
</feature>
<keyword evidence="3 7" id="KW-0812">Transmembrane</keyword>
<dbReference type="InterPro" id="IPR003689">
    <property type="entry name" value="ZIP"/>
</dbReference>
<feature type="transmembrane region" description="Helical" evidence="7">
    <location>
        <begin position="411"/>
        <end position="433"/>
    </location>
</feature>
<protein>
    <submittedName>
        <fullName evidence="9">Zinc transporter ZIP12</fullName>
    </submittedName>
</protein>
<keyword evidence="10" id="KW-1185">Reference proteome</keyword>
<dbReference type="Proteomes" id="UP000192578">
    <property type="component" value="Unassembled WGS sequence"/>
</dbReference>
<gene>
    <name evidence="9" type="ORF">BV898_04511</name>
</gene>
<comment type="subcellular location">
    <subcellularLocation>
        <location evidence="1">Membrane</location>
        <topology evidence="1">Multi-pass membrane protein</topology>
    </subcellularLocation>
</comment>
<evidence type="ECO:0000256" key="2">
    <source>
        <dbReference type="ARBA" id="ARBA00006939"/>
    </source>
</evidence>
<dbReference type="Pfam" id="PF02535">
    <property type="entry name" value="Zip"/>
    <property type="match status" value="1"/>
</dbReference>
<dbReference type="GO" id="GO:0005886">
    <property type="term" value="C:plasma membrane"/>
    <property type="evidence" value="ECO:0007669"/>
    <property type="project" value="TreeGrafter"/>
</dbReference>
<dbReference type="GO" id="GO:0071578">
    <property type="term" value="P:zinc ion import across plasma membrane"/>
    <property type="evidence" value="ECO:0007669"/>
    <property type="project" value="TreeGrafter"/>
</dbReference>
<name>A0A1W0X2F2_HYPEX</name>